<gene>
    <name evidence="10" type="primary">cydD</name>
    <name evidence="10" type="ORF">LF543_00480</name>
</gene>
<dbReference type="GO" id="GO:0016887">
    <property type="term" value="F:ATP hydrolysis activity"/>
    <property type="evidence" value="ECO:0007669"/>
    <property type="project" value="InterPro"/>
</dbReference>
<dbReference type="InterPro" id="IPR027417">
    <property type="entry name" value="P-loop_NTPase"/>
</dbReference>
<evidence type="ECO:0000313" key="11">
    <source>
        <dbReference type="Proteomes" id="UP000327194"/>
    </source>
</evidence>
<dbReference type="InterPro" id="IPR003593">
    <property type="entry name" value="AAA+_ATPase"/>
</dbReference>
<evidence type="ECO:0000259" key="8">
    <source>
        <dbReference type="PROSITE" id="PS50893"/>
    </source>
</evidence>
<keyword evidence="4" id="KW-0067">ATP-binding</keyword>
<feature type="transmembrane region" description="Helical" evidence="7">
    <location>
        <begin position="21"/>
        <end position="44"/>
    </location>
</feature>
<dbReference type="Gene3D" id="1.20.1560.10">
    <property type="entry name" value="ABC transporter type 1, transmembrane domain"/>
    <property type="match status" value="1"/>
</dbReference>
<dbReference type="GO" id="GO:0140359">
    <property type="term" value="F:ABC-type transporter activity"/>
    <property type="evidence" value="ECO:0007669"/>
    <property type="project" value="InterPro"/>
</dbReference>
<dbReference type="GO" id="GO:0005886">
    <property type="term" value="C:plasma membrane"/>
    <property type="evidence" value="ECO:0007669"/>
    <property type="project" value="UniProtKB-SubCell"/>
</dbReference>
<feature type="transmembrane region" description="Helical" evidence="7">
    <location>
        <begin position="157"/>
        <end position="178"/>
    </location>
</feature>
<dbReference type="InterPro" id="IPR011527">
    <property type="entry name" value="ABC1_TM_dom"/>
</dbReference>
<keyword evidence="6 7" id="KW-0472">Membrane</keyword>
<reference evidence="10 11" key="1">
    <citation type="submission" date="2019-10" db="EMBL/GenBank/DDBJ databases">
        <title>Genome sequencing of Lactobacillus fructivorans.</title>
        <authorList>
            <person name="Kim K."/>
        </authorList>
    </citation>
    <scope>NUCLEOTIDE SEQUENCE [LARGE SCALE GENOMIC DNA]</scope>
    <source>
        <strain evidence="10 11">LF543</strain>
    </source>
</reference>
<dbReference type="GO" id="GO:0034040">
    <property type="term" value="F:ATPase-coupled lipid transmembrane transporter activity"/>
    <property type="evidence" value="ECO:0007669"/>
    <property type="project" value="TreeGrafter"/>
</dbReference>
<evidence type="ECO:0000256" key="1">
    <source>
        <dbReference type="ARBA" id="ARBA00004651"/>
    </source>
</evidence>
<sequence length="580" mass="64626">MFDKQLLSIPGVKKLIAKLSVLAIVQSIAIILEAVFLSQAMVLTWEQKKIAALTIPVLSFFVAFALRYLITRIENQITDKFASQASSQLKEQLLQKEFELGPAMVSNIGSGHMVTLALEGIDKVENYLNLILQKTINLAIIPWTILLYSFFVNWLSAVVMLLVFPVIILFMVILGLAAQAKSDRQYSGFKEMSNNFIDSMRGLKTLKLFGLSKRYGDNIYRVSENYRKSTMSVLKVALLSTFALDFFTTMSIAIVAVLLGVKLINGTVTLLPALIILILCPDYFLPVRDYGNDYHATLDGKNAMIDIHHILDLPSPTSQIKLHGFQNWTADSTLKVSDLNFSYDQKEDNISDANFNLKGFVNVGIVGRSGSGKSTLLNLLGGWLSPTNENGHLPFEVNGQKIDSLAQPEWQKHISYIPQDPYIFAGTIAQNIAFYKPDADMDAINAAIEKAGLERFVNSLPDKAATKIGEGGRGISGGQAQRIALARTLLDTQRTILLLDEPTAHLDIETEYQLKQTMVPIFKDHLVIFATHRLHWMNEMDYILVMEDGKIVEQGTQSELTKQNGAYKRLISEIRGDDNA</sequence>
<evidence type="ECO:0000259" key="9">
    <source>
        <dbReference type="PROSITE" id="PS50929"/>
    </source>
</evidence>
<dbReference type="SMART" id="SM00382">
    <property type="entry name" value="AAA"/>
    <property type="match status" value="1"/>
</dbReference>
<dbReference type="PROSITE" id="PS50893">
    <property type="entry name" value="ABC_TRANSPORTER_2"/>
    <property type="match status" value="1"/>
</dbReference>
<dbReference type="InterPro" id="IPR039421">
    <property type="entry name" value="Type_1_exporter"/>
</dbReference>
<dbReference type="SUPFAM" id="SSF90123">
    <property type="entry name" value="ABC transporter transmembrane region"/>
    <property type="match status" value="1"/>
</dbReference>
<dbReference type="InterPro" id="IPR003439">
    <property type="entry name" value="ABC_transporter-like_ATP-bd"/>
</dbReference>
<dbReference type="InterPro" id="IPR017871">
    <property type="entry name" value="ABC_transporter-like_CS"/>
</dbReference>
<keyword evidence="3" id="KW-0547">Nucleotide-binding</keyword>
<dbReference type="InterPro" id="IPR036640">
    <property type="entry name" value="ABC1_TM_sf"/>
</dbReference>
<name>A0AAE6P0J1_9LACO</name>
<dbReference type="InterPro" id="IPR014216">
    <property type="entry name" value="ABC_transptr_CydD"/>
</dbReference>
<evidence type="ECO:0000256" key="4">
    <source>
        <dbReference type="ARBA" id="ARBA00022840"/>
    </source>
</evidence>
<dbReference type="GO" id="GO:0005524">
    <property type="term" value="F:ATP binding"/>
    <property type="evidence" value="ECO:0007669"/>
    <property type="project" value="UniProtKB-KW"/>
</dbReference>
<feature type="domain" description="ABC transmembrane type-1" evidence="9">
    <location>
        <begin position="21"/>
        <end position="299"/>
    </location>
</feature>
<accession>A0AAE6P0J1</accession>
<evidence type="ECO:0000256" key="5">
    <source>
        <dbReference type="ARBA" id="ARBA00022989"/>
    </source>
</evidence>
<dbReference type="NCBIfam" id="TIGR02857">
    <property type="entry name" value="CydD"/>
    <property type="match status" value="1"/>
</dbReference>
<feature type="transmembrane region" description="Helical" evidence="7">
    <location>
        <begin position="50"/>
        <end position="70"/>
    </location>
</feature>
<dbReference type="PROSITE" id="PS00211">
    <property type="entry name" value="ABC_TRANSPORTER_1"/>
    <property type="match status" value="1"/>
</dbReference>
<dbReference type="PROSITE" id="PS50929">
    <property type="entry name" value="ABC_TM1F"/>
    <property type="match status" value="1"/>
</dbReference>
<dbReference type="PANTHER" id="PTHR24221">
    <property type="entry name" value="ATP-BINDING CASSETTE SUB-FAMILY B"/>
    <property type="match status" value="1"/>
</dbReference>
<dbReference type="GO" id="GO:0042883">
    <property type="term" value="P:cysteine transport"/>
    <property type="evidence" value="ECO:0007669"/>
    <property type="project" value="InterPro"/>
</dbReference>
<feature type="domain" description="ABC transporter" evidence="8">
    <location>
        <begin position="334"/>
        <end position="573"/>
    </location>
</feature>
<keyword evidence="2 7" id="KW-0812">Transmembrane</keyword>
<dbReference type="Proteomes" id="UP000327194">
    <property type="component" value="Chromosome"/>
</dbReference>
<evidence type="ECO:0000256" key="7">
    <source>
        <dbReference type="SAM" id="Phobius"/>
    </source>
</evidence>
<dbReference type="KEGG" id="lfv:LF543_00480"/>
<dbReference type="AlphaFoldDB" id="A0AAE6P0J1"/>
<dbReference type="Pfam" id="PF00664">
    <property type="entry name" value="ABC_membrane"/>
    <property type="match status" value="1"/>
</dbReference>
<evidence type="ECO:0000256" key="3">
    <source>
        <dbReference type="ARBA" id="ARBA00022741"/>
    </source>
</evidence>
<evidence type="ECO:0000313" key="10">
    <source>
        <dbReference type="EMBL" id="QFX92148.1"/>
    </source>
</evidence>
<proteinExistence type="predicted"/>
<dbReference type="PANTHER" id="PTHR24221:SF614">
    <property type="entry name" value="GLUTATHIONE_L-CYSTEINE TRANSPORT SYSTEM ATP-BINDING_PERMEASE PROTEIN CYDC"/>
    <property type="match status" value="1"/>
</dbReference>
<feature type="transmembrane region" description="Helical" evidence="7">
    <location>
        <begin position="236"/>
        <end position="261"/>
    </location>
</feature>
<feature type="transmembrane region" description="Helical" evidence="7">
    <location>
        <begin position="135"/>
        <end position="151"/>
    </location>
</feature>
<keyword evidence="5 7" id="KW-1133">Transmembrane helix</keyword>
<dbReference type="Gene3D" id="3.40.50.300">
    <property type="entry name" value="P-loop containing nucleotide triphosphate hydrolases"/>
    <property type="match status" value="1"/>
</dbReference>
<dbReference type="RefSeq" id="WP_010022319.1">
    <property type="nucleotide sequence ID" value="NZ_AZDS01000002.1"/>
</dbReference>
<feature type="transmembrane region" description="Helical" evidence="7">
    <location>
        <begin position="267"/>
        <end position="285"/>
    </location>
</feature>
<dbReference type="SUPFAM" id="SSF52540">
    <property type="entry name" value="P-loop containing nucleoside triphosphate hydrolases"/>
    <property type="match status" value="1"/>
</dbReference>
<protein>
    <submittedName>
        <fullName evidence="10">Thiol reductant ABC exporter subunit CydD</fullName>
    </submittedName>
</protein>
<evidence type="ECO:0000256" key="6">
    <source>
        <dbReference type="ARBA" id="ARBA00023136"/>
    </source>
</evidence>
<dbReference type="CDD" id="cd18584">
    <property type="entry name" value="ABC_6TM_AarD_CydD"/>
    <property type="match status" value="1"/>
</dbReference>
<dbReference type="Pfam" id="PF00005">
    <property type="entry name" value="ABC_tran"/>
    <property type="match status" value="1"/>
</dbReference>
<evidence type="ECO:0000256" key="2">
    <source>
        <dbReference type="ARBA" id="ARBA00022692"/>
    </source>
</evidence>
<comment type="subcellular location">
    <subcellularLocation>
        <location evidence="1">Cell membrane</location>
        <topology evidence="1">Multi-pass membrane protein</topology>
    </subcellularLocation>
</comment>
<organism evidence="10 11">
    <name type="scientific">Fructilactobacillus fructivorans</name>
    <dbReference type="NCBI Taxonomy" id="1614"/>
    <lineage>
        <taxon>Bacteria</taxon>
        <taxon>Bacillati</taxon>
        <taxon>Bacillota</taxon>
        <taxon>Bacilli</taxon>
        <taxon>Lactobacillales</taxon>
        <taxon>Lactobacillaceae</taxon>
        <taxon>Fructilactobacillus</taxon>
    </lineage>
</organism>
<dbReference type="EMBL" id="CP045562">
    <property type="protein sequence ID" value="QFX92148.1"/>
    <property type="molecule type" value="Genomic_DNA"/>
</dbReference>